<dbReference type="EMBL" id="SCFR01000003">
    <property type="protein sequence ID" value="TFF67288.1"/>
    <property type="molecule type" value="Genomic_DNA"/>
</dbReference>
<keyword evidence="13" id="KW-1185">Reference proteome</keyword>
<feature type="transmembrane region" description="Helical" evidence="10">
    <location>
        <begin position="144"/>
        <end position="164"/>
    </location>
</feature>
<dbReference type="Proteomes" id="UP000297454">
    <property type="component" value="Unassembled WGS sequence"/>
</dbReference>
<feature type="transmembrane region" description="Helical" evidence="10">
    <location>
        <begin position="269"/>
        <end position="291"/>
    </location>
</feature>
<feature type="transmembrane region" description="Helical" evidence="10">
    <location>
        <begin position="357"/>
        <end position="379"/>
    </location>
</feature>
<keyword evidence="3 10" id="KW-0813">Transport</keyword>
<evidence type="ECO:0000313" key="12">
    <source>
        <dbReference type="EMBL" id="TFF67288.1"/>
    </source>
</evidence>
<evidence type="ECO:0000256" key="9">
    <source>
        <dbReference type="ARBA" id="ARBA00039733"/>
    </source>
</evidence>
<evidence type="ECO:0000256" key="2">
    <source>
        <dbReference type="ARBA" id="ARBA00005751"/>
    </source>
</evidence>
<evidence type="ECO:0000256" key="4">
    <source>
        <dbReference type="ARBA" id="ARBA00022692"/>
    </source>
</evidence>
<dbReference type="PANTHER" id="PTHR10906">
    <property type="entry name" value="SECY/SEC61-ALPHA FAMILY MEMBER"/>
    <property type="match status" value="1"/>
</dbReference>
<keyword evidence="8 10" id="KW-0472">Membrane</keyword>
<feature type="transmembrane region" description="Helical" evidence="10">
    <location>
        <begin position="51"/>
        <end position="74"/>
    </location>
</feature>
<keyword evidence="5 10" id="KW-0653">Protein transport</keyword>
<dbReference type="OrthoDB" id="9809248at2"/>
<evidence type="ECO:0000256" key="6">
    <source>
        <dbReference type="ARBA" id="ARBA00022989"/>
    </source>
</evidence>
<keyword evidence="10" id="KW-1003">Cell membrane</keyword>
<feature type="transmembrane region" description="Helical" evidence="10">
    <location>
        <begin position="303"/>
        <end position="324"/>
    </location>
</feature>
<dbReference type="InterPro" id="IPR026593">
    <property type="entry name" value="SecY"/>
</dbReference>
<dbReference type="PIRSF" id="PIRSF004557">
    <property type="entry name" value="SecY"/>
    <property type="match status" value="1"/>
</dbReference>
<dbReference type="AlphaFoldDB" id="A0A4R9C5K6"/>
<dbReference type="RefSeq" id="WP_134711525.1">
    <property type="nucleotide sequence ID" value="NZ_CP119081.1"/>
</dbReference>
<dbReference type="GO" id="GO:0006605">
    <property type="term" value="P:protein targeting"/>
    <property type="evidence" value="ECO:0007669"/>
    <property type="project" value="UniProtKB-UniRule"/>
</dbReference>
<dbReference type="PROSITE" id="PS00755">
    <property type="entry name" value="SECY_1"/>
    <property type="match status" value="1"/>
</dbReference>
<dbReference type="InterPro" id="IPR030659">
    <property type="entry name" value="SecY_CS"/>
</dbReference>
<dbReference type="FunFam" id="1.10.3370.10:FF:000001">
    <property type="entry name" value="Preprotein translocase subunit SecY"/>
    <property type="match status" value="1"/>
</dbReference>
<name>A0A4R9C5K6_9FIRM</name>
<evidence type="ECO:0000256" key="7">
    <source>
        <dbReference type="ARBA" id="ARBA00023010"/>
    </source>
</evidence>
<keyword evidence="7 10" id="KW-0811">Translocation</keyword>
<accession>A0A4R9C5K6</accession>
<keyword evidence="4 10" id="KW-0812">Transmembrane</keyword>
<feature type="transmembrane region" description="Helical" evidence="10">
    <location>
        <begin position="176"/>
        <end position="197"/>
    </location>
</feature>
<comment type="function">
    <text evidence="10">The central subunit of the protein translocation channel SecYEG. Consists of two halves formed by TMs 1-5 and 6-10. These two domains form a lateral gate at the front which open onto the bilayer between TMs 2 and 7, and are clamped together by SecE at the back. The channel is closed by both a pore ring composed of hydrophobic SecY resides and a short helix (helix 2A) on the extracellular side of the membrane which forms a plug. The plug probably moves laterally to allow the channel to open. The ring and the pore may move independently.</text>
</comment>
<reference evidence="12 13" key="1">
    <citation type="submission" date="2019-01" db="EMBL/GenBank/DDBJ databases">
        <title>Draft Genome Sequences of Helcococcus ovis Strains Isolated from the Uterus and Vagina of Dairy Cows with Metritis.</title>
        <authorList>
            <person name="Cunha F."/>
            <person name="Jeon S.J."/>
            <person name="Kutzer P."/>
            <person name="Galvao K.N."/>
        </authorList>
    </citation>
    <scope>NUCLEOTIDE SEQUENCE [LARGE SCALE GENOMIC DNA]</scope>
    <source>
        <strain evidence="12 13">KG-37</strain>
    </source>
</reference>
<proteinExistence type="inferred from homology"/>
<dbReference type="HAMAP" id="MF_01465">
    <property type="entry name" value="SecY"/>
    <property type="match status" value="1"/>
</dbReference>
<dbReference type="GeneID" id="97031431"/>
<dbReference type="PRINTS" id="PR00303">
    <property type="entry name" value="SECYTRNLCASE"/>
</dbReference>
<dbReference type="SUPFAM" id="SSF103491">
    <property type="entry name" value="Preprotein translocase SecY subunit"/>
    <property type="match status" value="1"/>
</dbReference>
<evidence type="ECO:0000256" key="5">
    <source>
        <dbReference type="ARBA" id="ARBA00022927"/>
    </source>
</evidence>
<feature type="transmembrane region" description="Helical" evidence="10">
    <location>
        <begin position="117"/>
        <end position="138"/>
    </location>
</feature>
<evidence type="ECO:0000256" key="11">
    <source>
        <dbReference type="RuleBase" id="RU004349"/>
    </source>
</evidence>
<dbReference type="InterPro" id="IPR002208">
    <property type="entry name" value="SecY/SEC61-alpha"/>
</dbReference>
<gene>
    <name evidence="10 12" type="primary">secY</name>
    <name evidence="12" type="ORF">EQF91_01295</name>
</gene>
<comment type="subcellular location">
    <subcellularLocation>
        <location evidence="10">Cell membrane</location>
        <topology evidence="10">Multi-pass membrane protein</topology>
    </subcellularLocation>
    <subcellularLocation>
        <location evidence="1">Membrane</location>
        <topology evidence="1">Multi-pass membrane protein</topology>
    </subcellularLocation>
</comment>
<feature type="transmembrane region" description="Helical" evidence="10">
    <location>
        <begin position="18"/>
        <end position="39"/>
    </location>
</feature>
<protein>
    <recommendedName>
        <fullName evidence="9 10">Protein translocase subunit SecY</fullName>
    </recommendedName>
</protein>
<dbReference type="GO" id="GO:0005886">
    <property type="term" value="C:plasma membrane"/>
    <property type="evidence" value="ECO:0007669"/>
    <property type="project" value="UniProtKB-SubCell"/>
</dbReference>
<dbReference type="Gene3D" id="1.10.3370.10">
    <property type="entry name" value="SecY subunit domain"/>
    <property type="match status" value="1"/>
</dbReference>
<evidence type="ECO:0000256" key="1">
    <source>
        <dbReference type="ARBA" id="ARBA00004141"/>
    </source>
</evidence>
<organism evidence="12 13">
    <name type="scientific">Helcococcus ovis</name>
    <dbReference type="NCBI Taxonomy" id="72026"/>
    <lineage>
        <taxon>Bacteria</taxon>
        <taxon>Bacillati</taxon>
        <taxon>Bacillota</taxon>
        <taxon>Tissierellia</taxon>
        <taxon>Tissierellales</taxon>
        <taxon>Peptoniphilaceae</taxon>
        <taxon>Helcococcus</taxon>
    </lineage>
</organism>
<comment type="caution">
    <text evidence="12">The sequence shown here is derived from an EMBL/GenBank/DDBJ whole genome shotgun (WGS) entry which is preliminary data.</text>
</comment>
<comment type="similarity">
    <text evidence="2 10 11">Belongs to the SecY/SEC61-alpha family.</text>
</comment>
<dbReference type="GO" id="GO:0065002">
    <property type="term" value="P:intracellular protein transmembrane transport"/>
    <property type="evidence" value="ECO:0007669"/>
    <property type="project" value="UniProtKB-UniRule"/>
</dbReference>
<dbReference type="GO" id="GO:0043952">
    <property type="term" value="P:protein transport by the Sec complex"/>
    <property type="evidence" value="ECO:0007669"/>
    <property type="project" value="UniProtKB-UniRule"/>
</dbReference>
<dbReference type="InterPro" id="IPR023201">
    <property type="entry name" value="SecY_dom_sf"/>
</dbReference>
<evidence type="ECO:0000256" key="8">
    <source>
        <dbReference type="ARBA" id="ARBA00023136"/>
    </source>
</evidence>
<keyword evidence="6 10" id="KW-1133">Transmembrane helix</keyword>
<evidence type="ECO:0000313" key="13">
    <source>
        <dbReference type="Proteomes" id="UP000297454"/>
    </source>
</evidence>
<evidence type="ECO:0000256" key="10">
    <source>
        <dbReference type="HAMAP-Rule" id="MF_01465"/>
    </source>
</evidence>
<sequence>MFRTFANAWKIEDLRKKLIFTLLMLVVFRLGNVLPLPFVDIKIVKQIYSGAAGSILGILNQITGGGLASLSVFALGVGPYITSSIVVQLLTFAIPQLEELSKQGEQGRKKIQKITKVLGLVLAILQAYGIVIGIFSTVFTAQGFLPKFIVITALVAGSQFIVWIGEMITEHGIGNGVSMIIFLGIISRLPDSIIGWVRTLLSGQFSQVWWKALILLVITLLSVVFVVLLTQGERRIPVQYAKRVVGRKMYGGSSTHIPIKVNMSGVMPVIFASSLLALPQTIALITGGGFASFVQKYLNSNSTISVLTLVVVQFLLVIVFAYFYNSIQFNPYEYSKNLQQNGGFIPGIRPGKPTTDFLAKIVSRITLIGALGLGIIAAAPRLFGHFMGIALMLGGTSIIIAVGVIIETEKQLEAMMQMRHYKGFLNK</sequence>
<comment type="subunit">
    <text evidence="10">Component of the Sec protein translocase complex. Heterotrimer consisting of SecY, SecE and SecG subunits. The heterotrimers can form oligomers, although 1 heterotrimer is thought to be able to translocate proteins. Interacts with the ribosome. Interacts with SecDF, and other proteins may be involved. Interacts with SecA.</text>
</comment>
<feature type="transmembrane region" description="Helical" evidence="10">
    <location>
        <begin position="385"/>
        <end position="406"/>
    </location>
</feature>
<dbReference type="Pfam" id="PF00344">
    <property type="entry name" value="SecY"/>
    <property type="match status" value="1"/>
</dbReference>
<evidence type="ECO:0000256" key="3">
    <source>
        <dbReference type="ARBA" id="ARBA00022448"/>
    </source>
</evidence>
<dbReference type="NCBIfam" id="TIGR00967">
    <property type="entry name" value="3a0501s007"/>
    <property type="match status" value="1"/>
</dbReference>
<feature type="transmembrane region" description="Helical" evidence="10">
    <location>
        <begin position="209"/>
        <end position="229"/>
    </location>
</feature>